<dbReference type="PANTHER" id="PTHR22812">
    <property type="entry name" value="CHROMOBOX PROTEIN"/>
    <property type="match status" value="1"/>
</dbReference>
<dbReference type="InterPro" id="IPR051219">
    <property type="entry name" value="Heterochromatin_chromo-domain"/>
</dbReference>
<dbReference type="OrthoDB" id="2447764at2759"/>
<dbReference type="AlphaFoldDB" id="A0A168R820"/>
<dbReference type="SUPFAM" id="SSF54160">
    <property type="entry name" value="Chromo domain-like"/>
    <property type="match status" value="1"/>
</dbReference>
<evidence type="ECO:0000256" key="1">
    <source>
        <dbReference type="ARBA" id="ARBA00004123"/>
    </source>
</evidence>
<organism evidence="4">
    <name type="scientific">Absidia glauca</name>
    <name type="common">Pin mould</name>
    <dbReference type="NCBI Taxonomy" id="4829"/>
    <lineage>
        <taxon>Eukaryota</taxon>
        <taxon>Fungi</taxon>
        <taxon>Fungi incertae sedis</taxon>
        <taxon>Mucoromycota</taxon>
        <taxon>Mucoromycotina</taxon>
        <taxon>Mucoromycetes</taxon>
        <taxon>Mucorales</taxon>
        <taxon>Cunninghamellaceae</taxon>
        <taxon>Absidia</taxon>
    </lineage>
</organism>
<evidence type="ECO:0000256" key="2">
    <source>
        <dbReference type="ARBA" id="ARBA00023242"/>
    </source>
</evidence>
<dbReference type="InterPro" id="IPR023780">
    <property type="entry name" value="Chromo_domain"/>
</dbReference>
<dbReference type="InParanoid" id="A0A168R820"/>
<dbReference type="PROSITE" id="PS50013">
    <property type="entry name" value="CHROMO_2"/>
    <property type="match status" value="1"/>
</dbReference>
<dbReference type="InterPro" id="IPR016197">
    <property type="entry name" value="Chromo-like_dom_sf"/>
</dbReference>
<reference evidence="4" key="1">
    <citation type="submission" date="2016-04" db="EMBL/GenBank/DDBJ databases">
        <authorList>
            <person name="Evans L.H."/>
            <person name="Alamgir A."/>
            <person name="Owens N."/>
            <person name="Weber N.D."/>
            <person name="Virtaneva K."/>
            <person name="Barbian K."/>
            <person name="Babar A."/>
            <person name="Rosenke K."/>
        </authorList>
    </citation>
    <scope>NUCLEOTIDE SEQUENCE [LARGE SCALE GENOMIC DNA]</scope>
    <source>
        <strain evidence="4">CBS 101.48</strain>
    </source>
</reference>
<gene>
    <name evidence="4" type="primary">ABSGL_12146.1 scaffold 12710</name>
</gene>
<keyword evidence="2" id="KW-0539">Nucleus</keyword>
<evidence type="ECO:0000313" key="4">
    <source>
        <dbReference type="EMBL" id="SAM06258.1"/>
    </source>
</evidence>
<proteinExistence type="predicted"/>
<evidence type="ECO:0000259" key="3">
    <source>
        <dbReference type="PROSITE" id="PS50013"/>
    </source>
</evidence>
<sequence>MVLGQAPPEPVVADGYEEFEVEQVLNHKQHRGRTKYLVQWKNCGPKENTWEPYENLVANGSICQPLETYLQQSGLAVRQPSVA</sequence>
<feature type="domain" description="Chromo" evidence="3">
    <location>
        <begin position="19"/>
        <end position="81"/>
    </location>
</feature>
<accession>A0A168R820</accession>
<dbReference type="Gene3D" id="2.40.50.40">
    <property type="match status" value="1"/>
</dbReference>
<dbReference type="Proteomes" id="UP000078561">
    <property type="component" value="Unassembled WGS sequence"/>
</dbReference>
<comment type="subcellular location">
    <subcellularLocation>
        <location evidence="1">Nucleus</location>
    </subcellularLocation>
</comment>
<evidence type="ECO:0000313" key="5">
    <source>
        <dbReference type="Proteomes" id="UP000078561"/>
    </source>
</evidence>
<protein>
    <recommendedName>
        <fullName evidence="3">Chromo domain-containing protein</fullName>
    </recommendedName>
</protein>
<dbReference type="InterPro" id="IPR000953">
    <property type="entry name" value="Chromo/chromo_shadow_dom"/>
</dbReference>
<name>A0A168R820_ABSGL</name>
<dbReference type="SMART" id="SM00298">
    <property type="entry name" value="CHROMO"/>
    <property type="match status" value="1"/>
</dbReference>
<dbReference type="EMBL" id="LT554579">
    <property type="protein sequence ID" value="SAM06258.1"/>
    <property type="molecule type" value="Genomic_DNA"/>
</dbReference>
<dbReference type="Pfam" id="PF00385">
    <property type="entry name" value="Chromo"/>
    <property type="match status" value="1"/>
</dbReference>
<dbReference type="GO" id="GO:0005634">
    <property type="term" value="C:nucleus"/>
    <property type="evidence" value="ECO:0007669"/>
    <property type="project" value="UniProtKB-SubCell"/>
</dbReference>
<keyword evidence="5" id="KW-1185">Reference proteome</keyword>
<dbReference type="STRING" id="4829.A0A168R820"/>
<dbReference type="CDD" id="cd00024">
    <property type="entry name" value="CD_CSD"/>
    <property type="match status" value="1"/>
</dbReference>